<dbReference type="Pfam" id="PF09693">
    <property type="entry name" value="Phage_XkdX"/>
    <property type="match status" value="1"/>
</dbReference>
<dbReference type="PATRIC" id="fig|1235802.3.peg.1186"/>
<evidence type="ECO:0000313" key="1">
    <source>
        <dbReference type="EMBL" id="EMZ34723.1"/>
    </source>
</evidence>
<dbReference type="InterPro" id="IPR010022">
    <property type="entry name" value="XkdX"/>
</dbReference>
<evidence type="ECO:0000313" key="2">
    <source>
        <dbReference type="Proteomes" id="UP000012589"/>
    </source>
</evidence>
<evidence type="ECO:0008006" key="3">
    <source>
        <dbReference type="Google" id="ProtNLM"/>
    </source>
</evidence>
<dbReference type="STRING" id="1235802.C823_01104"/>
<reference evidence="1 2" key="1">
    <citation type="journal article" date="2014" name="Genome Announc.">
        <title>Draft genome sequences of the altered schaedler flora, a defined bacterial community from gnotobiotic mice.</title>
        <authorList>
            <person name="Wannemuehler M.J."/>
            <person name="Overstreet A.M."/>
            <person name="Ward D.V."/>
            <person name="Phillips G.J."/>
        </authorList>
    </citation>
    <scope>NUCLEOTIDE SEQUENCE [LARGE SCALE GENOMIC DNA]</scope>
    <source>
        <strain evidence="1 2">ASF492</strain>
    </source>
</reference>
<proteinExistence type="predicted"/>
<accession>N2B888</accession>
<dbReference type="OrthoDB" id="1779343at2"/>
<comment type="caution">
    <text evidence="1">The sequence shown here is derived from an EMBL/GenBank/DDBJ whole genome shotgun (WGS) entry which is preliminary data.</text>
</comment>
<dbReference type="NCBIfam" id="TIGR01669">
    <property type="entry name" value="phage_XkdX"/>
    <property type="match status" value="1"/>
</dbReference>
<dbReference type="AlphaFoldDB" id="N2B888"/>
<sequence length="52" mass="6176">MEKEKAYSKNYEKVRGYYDGGFWNEARVKNAVTKGWITEDEYTEITGNRYDA</sequence>
<dbReference type="Proteomes" id="UP000012589">
    <property type="component" value="Unassembled WGS sequence"/>
</dbReference>
<protein>
    <recommendedName>
        <fullName evidence="3">XkdX family phage protein</fullName>
    </recommendedName>
</protein>
<dbReference type="HOGENOM" id="CLU_195756_2_1_9"/>
<gene>
    <name evidence="1" type="ORF">C823_01104</name>
</gene>
<name>N2B888_9FIRM</name>
<dbReference type="EMBL" id="AQFT01000033">
    <property type="protein sequence ID" value="EMZ34723.1"/>
    <property type="molecule type" value="Genomic_DNA"/>
</dbReference>
<keyword evidence="2" id="KW-1185">Reference proteome</keyword>
<organism evidence="1 2">
    <name type="scientific">Eubacterium plexicaudatum ASF492</name>
    <dbReference type="NCBI Taxonomy" id="1235802"/>
    <lineage>
        <taxon>Bacteria</taxon>
        <taxon>Bacillati</taxon>
        <taxon>Bacillota</taxon>
        <taxon>Clostridia</taxon>
        <taxon>Eubacteriales</taxon>
        <taxon>Eubacteriaceae</taxon>
        <taxon>Eubacterium</taxon>
    </lineage>
</organism>